<feature type="transmembrane region" description="Helical" evidence="8">
    <location>
        <begin position="138"/>
        <end position="157"/>
    </location>
</feature>
<evidence type="ECO:0000256" key="5">
    <source>
        <dbReference type="ARBA" id="ARBA00022989"/>
    </source>
</evidence>
<evidence type="ECO:0000256" key="4">
    <source>
        <dbReference type="ARBA" id="ARBA00022692"/>
    </source>
</evidence>
<dbReference type="InterPro" id="IPR036259">
    <property type="entry name" value="MFS_trans_sf"/>
</dbReference>
<dbReference type="EMBL" id="LQPC01000047">
    <property type="protein sequence ID" value="ORV84187.1"/>
    <property type="molecule type" value="Genomic_DNA"/>
</dbReference>
<feature type="transmembrane region" description="Helical" evidence="8">
    <location>
        <begin position="361"/>
        <end position="382"/>
    </location>
</feature>
<dbReference type="InterPro" id="IPR011701">
    <property type="entry name" value="MFS"/>
</dbReference>
<evidence type="ECO:0000313" key="13">
    <source>
        <dbReference type="Proteomes" id="UP001084650"/>
    </source>
</evidence>
<name>A0A1X1WC67_MYCIR</name>
<dbReference type="RefSeq" id="WP_085176893.1">
    <property type="nucleotide sequence ID" value="NZ_JAPQYE010000001.1"/>
</dbReference>
<dbReference type="Proteomes" id="UP000193622">
    <property type="component" value="Unassembled WGS sequence"/>
</dbReference>
<sequence>MTALNDAERAAIHRDAEGRTKRGSDRVSDRALPTRVPGVGETAGGHPGGPTDGAARPNRTPAWMPSRRFIAAVVAIGGMQLLATMDSTVAIVALPRIQDELSLSDAGRSWVITAYVLTFGGLMLLGGRLGDVIGRKRTFIVGVALFTIASVLCGLAWNEATLVIARLLQGVGAAIASPTALALIATTFPKGPARNAATAIFAAMTGIGSVMGLILGGALTEVSWRWAFLINVPIGLLMIHLARRTLRETHRERLKLDATGALLATLGCTAAVFAFSIGPEAGWISPVTIGSGIVAVGALIAFLWVERTAENPVVPFELFYDRNRVATFAAIFLAGGVMFTLTVTIGLYVQDILGYSALRAGIGFIPFVIALGIGLGVSSALVSKFPPRILVIGGGVLVLAAMIYGSTLDANIPYFPNLVLPITVGGFGIGMIVVPLTVSAIAGVGFDQIGPVSAIALMLQNLGGPVVLAIIQAVITSRTLYLGGTTGPVSDMNAVQLHALDQGYSYGLLWVAAVAVIVGGAALFIGYTAEQVAHAQEVKDAIDAGEL</sequence>
<evidence type="ECO:0000256" key="3">
    <source>
        <dbReference type="ARBA" id="ARBA00022475"/>
    </source>
</evidence>
<feature type="transmembrane region" description="Helical" evidence="8">
    <location>
        <begin position="106"/>
        <end position="126"/>
    </location>
</feature>
<comment type="subcellular location">
    <subcellularLocation>
        <location evidence="1">Cell membrane</location>
        <topology evidence="1">Multi-pass membrane protein</topology>
    </subcellularLocation>
</comment>
<feature type="region of interest" description="Disordered" evidence="7">
    <location>
        <begin position="1"/>
        <end position="60"/>
    </location>
</feature>
<dbReference type="CDD" id="cd17321">
    <property type="entry name" value="MFS_MMR_MDR_like"/>
    <property type="match status" value="1"/>
</dbReference>
<keyword evidence="13" id="KW-1185">Reference proteome</keyword>
<gene>
    <name evidence="11" type="ORF">AWC12_22075</name>
    <name evidence="10" type="ORF">OY187_01760</name>
</gene>
<feature type="transmembrane region" description="Helical" evidence="8">
    <location>
        <begin position="69"/>
        <end position="94"/>
    </location>
</feature>
<feature type="transmembrane region" description="Helical" evidence="8">
    <location>
        <begin position="163"/>
        <end position="184"/>
    </location>
</feature>
<organism evidence="11 12">
    <name type="scientific">Mycolicibacterium iranicum</name>
    <name type="common">Mycobacterium iranicum</name>
    <dbReference type="NCBI Taxonomy" id="912594"/>
    <lineage>
        <taxon>Bacteria</taxon>
        <taxon>Bacillati</taxon>
        <taxon>Actinomycetota</taxon>
        <taxon>Actinomycetes</taxon>
        <taxon>Mycobacteriales</taxon>
        <taxon>Mycobacteriaceae</taxon>
        <taxon>Mycolicibacterium</taxon>
    </lineage>
</organism>
<evidence type="ECO:0000256" key="7">
    <source>
        <dbReference type="SAM" id="MobiDB-lite"/>
    </source>
</evidence>
<feature type="transmembrane region" description="Helical" evidence="8">
    <location>
        <begin position="454"/>
        <end position="475"/>
    </location>
</feature>
<keyword evidence="3" id="KW-1003">Cell membrane</keyword>
<protein>
    <submittedName>
        <fullName evidence="11">MFS transporter</fullName>
    </submittedName>
</protein>
<feature type="compositionally biased region" description="Gly residues" evidence="7">
    <location>
        <begin position="41"/>
        <end position="51"/>
    </location>
</feature>
<dbReference type="Pfam" id="PF07690">
    <property type="entry name" value="MFS_1"/>
    <property type="match status" value="1"/>
</dbReference>
<accession>A0A1X1WC67</accession>
<feature type="transmembrane region" description="Helical" evidence="8">
    <location>
        <begin position="254"/>
        <end position="277"/>
    </location>
</feature>
<dbReference type="GO" id="GO:0022857">
    <property type="term" value="F:transmembrane transporter activity"/>
    <property type="evidence" value="ECO:0007669"/>
    <property type="project" value="InterPro"/>
</dbReference>
<reference evidence="11 12" key="1">
    <citation type="submission" date="2016-01" db="EMBL/GenBank/DDBJ databases">
        <title>The new phylogeny of the genus Mycobacterium.</title>
        <authorList>
            <person name="Tarcisio F."/>
            <person name="Conor M."/>
            <person name="Antonella G."/>
            <person name="Elisabetta G."/>
            <person name="Giulia F.S."/>
            <person name="Sara T."/>
            <person name="Anna F."/>
            <person name="Clotilde B."/>
            <person name="Roberto B."/>
            <person name="Veronica D.S."/>
            <person name="Fabio R."/>
            <person name="Monica P."/>
            <person name="Olivier J."/>
            <person name="Enrico T."/>
            <person name="Nicola S."/>
        </authorList>
    </citation>
    <scope>NUCLEOTIDE SEQUENCE [LARGE SCALE GENOMIC DNA]</scope>
    <source>
        <strain evidence="11 12">DSM 45541</strain>
    </source>
</reference>
<proteinExistence type="predicted"/>
<dbReference type="PROSITE" id="PS50850">
    <property type="entry name" value="MFS"/>
    <property type="match status" value="1"/>
</dbReference>
<keyword evidence="5 8" id="KW-1133">Transmembrane helix</keyword>
<feature type="transmembrane region" description="Helical" evidence="8">
    <location>
        <begin position="418"/>
        <end position="442"/>
    </location>
</feature>
<feature type="transmembrane region" description="Helical" evidence="8">
    <location>
        <begin position="283"/>
        <end position="305"/>
    </location>
</feature>
<keyword evidence="4 8" id="KW-0812">Transmembrane</keyword>
<dbReference type="InterPro" id="IPR020846">
    <property type="entry name" value="MFS_dom"/>
</dbReference>
<dbReference type="PANTHER" id="PTHR42718:SF46">
    <property type="entry name" value="BLR6921 PROTEIN"/>
    <property type="match status" value="1"/>
</dbReference>
<feature type="compositionally biased region" description="Basic and acidic residues" evidence="7">
    <location>
        <begin position="1"/>
        <end position="29"/>
    </location>
</feature>
<keyword evidence="2" id="KW-0813">Transport</keyword>
<dbReference type="Proteomes" id="UP001084650">
    <property type="component" value="Unassembled WGS sequence"/>
</dbReference>
<feature type="transmembrane region" description="Helical" evidence="8">
    <location>
        <begin position="507"/>
        <end position="529"/>
    </location>
</feature>
<dbReference type="PANTHER" id="PTHR42718">
    <property type="entry name" value="MAJOR FACILITATOR SUPERFAMILY MULTIDRUG TRANSPORTER MFSC"/>
    <property type="match status" value="1"/>
</dbReference>
<feature type="transmembrane region" description="Helical" evidence="8">
    <location>
        <begin position="389"/>
        <end position="406"/>
    </location>
</feature>
<dbReference type="SUPFAM" id="SSF103473">
    <property type="entry name" value="MFS general substrate transporter"/>
    <property type="match status" value="1"/>
</dbReference>
<reference evidence="10" key="2">
    <citation type="submission" date="2022-12" db="EMBL/GenBank/DDBJ databases">
        <title>Whole genome sequence of Mycolicibacterium iranicum strain SBH312.</title>
        <authorList>
            <person name="Jani J."/>
            <person name="Arifin Mustapha Z."/>
            <person name="Ahmed K."/>
            <person name="Kai Ling C."/>
        </authorList>
    </citation>
    <scope>NUCLEOTIDE SEQUENCE</scope>
    <source>
        <strain evidence="10">SBH312</strain>
    </source>
</reference>
<evidence type="ECO:0000256" key="2">
    <source>
        <dbReference type="ARBA" id="ARBA00022448"/>
    </source>
</evidence>
<evidence type="ECO:0000313" key="12">
    <source>
        <dbReference type="Proteomes" id="UP000193622"/>
    </source>
</evidence>
<evidence type="ECO:0000313" key="10">
    <source>
        <dbReference type="EMBL" id="MCZ0726760.1"/>
    </source>
</evidence>
<feature type="transmembrane region" description="Helical" evidence="8">
    <location>
        <begin position="224"/>
        <end position="242"/>
    </location>
</feature>
<dbReference type="AlphaFoldDB" id="A0A1X1WC67"/>
<dbReference type="Gene3D" id="1.20.1250.20">
    <property type="entry name" value="MFS general substrate transporter like domains"/>
    <property type="match status" value="1"/>
</dbReference>
<dbReference type="GO" id="GO:0005886">
    <property type="term" value="C:plasma membrane"/>
    <property type="evidence" value="ECO:0007669"/>
    <property type="project" value="UniProtKB-SubCell"/>
</dbReference>
<comment type="caution">
    <text evidence="11">The sequence shown here is derived from an EMBL/GenBank/DDBJ whole genome shotgun (WGS) entry which is preliminary data.</text>
</comment>
<feature type="domain" description="Major facilitator superfamily (MFS) profile" evidence="9">
    <location>
        <begin position="72"/>
        <end position="531"/>
    </location>
</feature>
<dbReference type="EMBL" id="JAPQYE010000001">
    <property type="protein sequence ID" value="MCZ0726760.1"/>
    <property type="molecule type" value="Genomic_DNA"/>
</dbReference>
<evidence type="ECO:0000256" key="6">
    <source>
        <dbReference type="ARBA" id="ARBA00023136"/>
    </source>
</evidence>
<feature type="transmembrane region" description="Helical" evidence="8">
    <location>
        <begin position="325"/>
        <end position="349"/>
    </location>
</feature>
<evidence type="ECO:0000259" key="9">
    <source>
        <dbReference type="PROSITE" id="PS50850"/>
    </source>
</evidence>
<evidence type="ECO:0000313" key="11">
    <source>
        <dbReference type="EMBL" id="ORV84187.1"/>
    </source>
</evidence>
<evidence type="ECO:0000256" key="1">
    <source>
        <dbReference type="ARBA" id="ARBA00004651"/>
    </source>
</evidence>
<keyword evidence="6 8" id="KW-0472">Membrane</keyword>
<feature type="transmembrane region" description="Helical" evidence="8">
    <location>
        <begin position="196"/>
        <end position="218"/>
    </location>
</feature>
<evidence type="ECO:0000256" key="8">
    <source>
        <dbReference type="SAM" id="Phobius"/>
    </source>
</evidence>
<dbReference type="Gene3D" id="1.20.1720.10">
    <property type="entry name" value="Multidrug resistance protein D"/>
    <property type="match status" value="1"/>
</dbReference>